<comment type="caution">
    <text evidence="2">The sequence shown here is derived from an EMBL/GenBank/DDBJ whole genome shotgun (WGS) entry which is preliminary data.</text>
</comment>
<evidence type="ECO:0000313" key="3">
    <source>
        <dbReference type="EMBL" id="CAL5975772.1"/>
    </source>
</evidence>
<proteinExistence type="predicted"/>
<dbReference type="Proteomes" id="UP001642409">
    <property type="component" value="Unassembled WGS sequence"/>
</dbReference>
<name>A0AA86NWQ4_9EUKA</name>
<evidence type="ECO:0000313" key="2">
    <source>
        <dbReference type="EMBL" id="CAI9928042.1"/>
    </source>
</evidence>
<reference evidence="3 4" key="2">
    <citation type="submission" date="2024-07" db="EMBL/GenBank/DDBJ databases">
        <authorList>
            <person name="Akdeniz Z."/>
        </authorList>
    </citation>
    <scope>NUCLEOTIDE SEQUENCE [LARGE SCALE GENOMIC DNA]</scope>
</reference>
<organism evidence="2">
    <name type="scientific">Hexamita inflata</name>
    <dbReference type="NCBI Taxonomy" id="28002"/>
    <lineage>
        <taxon>Eukaryota</taxon>
        <taxon>Metamonada</taxon>
        <taxon>Diplomonadida</taxon>
        <taxon>Hexamitidae</taxon>
        <taxon>Hexamitinae</taxon>
        <taxon>Hexamita</taxon>
    </lineage>
</organism>
<dbReference type="AlphaFoldDB" id="A0AA86NWQ4"/>
<keyword evidence="4" id="KW-1185">Reference proteome</keyword>
<accession>A0AA86NWQ4</accession>
<feature type="compositionally biased region" description="Acidic residues" evidence="1">
    <location>
        <begin position="553"/>
        <end position="565"/>
    </location>
</feature>
<evidence type="ECO:0000313" key="4">
    <source>
        <dbReference type="Proteomes" id="UP001642409"/>
    </source>
</evidence>
<dbReference type="EMBL" id="CATOUU010000386">
    <property type="protein sequence ID" value="CAI9928042.1"/>
    <property type="molecule type" value="Genomic_DNA"/>
</dbReference>
<feature type="region of interest" description="Disordered" evidence="1">
    <location>
        <begin position="544"/>
        <end position="593"/>
    </location>
</feature>
<gene>
    <name evidence="2" type="ORF">HINF_LOCUS15687</name>
    <name evidence="3" type="ORF">HINF_LOCUS3499</name>
</gene>
<sequence>MDFWAQVYDIPLHTKTYSFSGVQYIPVVRCGEKCMTLEDQDILSTKLIPRFIPSELLSSHPAPSPIREFELFLKTKNLSYFAHGINIKLAIQLSMDLFDEIHYGKIRVSYAMNRQPRVFTNDVFKAVSSIKFSNQQFDQILLFSNQAIIQRKNRKSRLINELVFNYSVENGSVTKMNLEIDPNMDFAFIPDTSLGQRLLELPQQLRFNVFFKFINKFNEIHAPRINPLKQTCVSSSVQLSHYQFATQGEGLGFAIYNEDEEFIEFLSSFLLKSSSQNQYQLQSTNNEQPYVNFAKIQPNTQQVHKLTSDLTYSHLNLGFRQFKNPPQTDQSEQFIAQATPKRYPQQQIHAEIQLPPQPIIQNIPEEKIPTPEQALEYKEVFVYQEAKKVVPKVPEPEIVPEVAPVEVVKPRPPIFALDLAELEKAQQYQEDSDGVVDQVIHRNKKGKIQTKNKSERELLEKMINITHTKVRIENLTNEQADKVDTTLSDEIEQETTESPVEEAQEDDYVNPFEIKLNISKRPKSPQKVSQIIENKIDESLNVENNKNNKNEIEPETEENVEEELPELQPMQEASSIVHVEQKEEENEAEKTEYKTEYITERNVSPKVRRAVSPKISKKRSALDELVNSNGGNIYGMVEDLLEM</sequence>
<evidence type="ECO:0000256" key="1">
    <source>
        <dbReference type="SAM" id="MobiDB-lite"/>
    </source>
</evidence>
<reference evidence="2" key="1">
    <citation type="submission" date="2023-06" db="EMBL/GenBank/DDBJ databases">
        <authorList>
            <person name="Kurt Z."/>
        </authorList>
    </citation>
    <scope>NUCLEOTIDE SEQUENCE</scope>
</reference>
<dbReference type="EMBL" id="CAXDID020000006">
    <property type="protein sequence ID" value="CAL5975772.1"/>
    <property type="molecule type" value="Genomic_DNA"/>
</dbReference>
<protein>
    <submittedName>
        <fullName evidence="3">Hypothetical_protein</fullName>
    </submittedName>
</protein>